<dbReference type="InterPro" id="IPR021005">
    <property type="entry name" value="Znf_CGNR"/>
</dbReference>
<keyword evidence="3" id="KW-1185">Reference proteome</keyword>
<evidence type="ECO:0000313" key="3">
    <source>
        <dbReference type="Proteomes" id="UP000295705"/>
    </source>
</evidence>
<dbReference type="OrthoDB" id="123307at2"/>
<name>A0A4V3DA89_9PSEU</name>
<feature type="domain" description="Zinc finger CGNR" evidence="1">
    <location>
        <begin position="142"/>
        <end position="185"/>
    </location>
</feature>
<dbReference type="AlphaFoldDB" id="A0A4V3DA89"/>
<sequence length="190" mass="20083">MADPGSTRRLGLDAAPEGLSIAQDVLNTAPIAGSGVSDLLGDVASARCSMDAAVALWAEQTGSDTPVVTLGESDLEPLRELRDELRRWLLDPTAGLGRTATLAVALRRDGAIYTPDGIGADQITGLVTTELVIASRTGRLRRLKTCANHACRAAFYDGSPGATRTWHDVKTCGNTANLRASRARRRTRSA</sequence>
<proteinExistence type="predicted"/>
<organism evidence="2 3">
    <name type="scientific">Actinomycetospora succinea</name>
    <dbReference type="NCBI Taxonomy" id="663603"/>
    <lineage>
        <taxon>Bacteria</taxon>
        <taxon>Bacillati</taxon>
        <taxon>Actinomycetota</taxon>
        <taxon>Actinomycetes</taxon>
        <taxon>Pseudonocardiales</taxon>
        <taxon>Pseudonocardiaceae</taxon>
        <taxon>Actinomycetospora</taxon>
    </lineage>
</organism>
<dbReference type="PANTHER" id="PTHR35525:SF3">
    <property type="entry name" value="BLL6575 PROTEIN"/>
    <property type="match status" value="1"/>
</dbReference>
<dbReference type="RefSeq" id="WP_133826768.1">
    <property type="nucleotide sequence ID" value="NZ_BAABHR010000011.1"/>
</dbReference>
<evidence type="ECO:0000259" key="1">
    <source>
        <dbReference type="Pfam" id="PF11706"/>
    </source>
</evidence>
<protein>
    <submittedName>
        <fullName evidence="2">CGNR zinc finger protein</fullName>
    </submittedName>
</protein>
<dbReference type="PANTHER" id="PTHR35525">
    <property type="entry name" value="BLL6575 PROTEIN"/>
    <property type="match status" value="1"/>
</dbReference>
<dbReference type="InterPro" id="IPR023286">
    <property type="entry name" value="ABATE_dom_sf"/>
</dbReference>
<dbReference type="InterPro" id="IPR010852">
    <property type="entry name" value="ABATE"/>
</dbReference>
<dbReference type="Proteomes" id="UP000295705">
    <property type="component" value="Unassembled WGS sequence"/>
</dbReference>
<dbReference type="Pfam" id="PF11706">
    <property type="entry name" value="zf-CGNR"/>
    <property type="match status" value="1"/>
</dbReference>
<dbReference type="Gene3D" id="1.10.3300.10">
    <property type="entry name" value="Jann2411-like domain"/>
    <property type="match status" value="1"/>
</dbReference>
<dbReference type="EMBL" id="SNYO01000003">
    <property type="protein sequence ID" value="TDQ60958.1"/>
    <property type="molecule type" value="Genomic_DNA"/>
</dbReference>
<evidence type="ECO:0000313" key="2">
    <source>
        <dbReference type="EMBL" id="TDQ60958.1"/>
    </source>
</evidence>
<accession>A0A4V3DA89</accession>
<gene>
    <name evidence="2" type="ORF">EV188_103462</name>
</gene>
<comment type="caution">
    <text evidence="2">The sequence shown here is derived from an EMBL/GenBank/DDBJ whole genome shotgun (WGS) entry which is preliminary data.</text>
</comment>
<reference evidence="2 3" key="1">
    <citation type="submission" date="2019-03" db="EMBL/GenBank/DDBJ databases">
        <title>Genomic Encyclopedia of Type Strains, Phase IV (KMG-IV): sequencing the most valuable type-strain genomes for metagenomic binning, comparative biology and taxonomic classification.</title>
        <authorList>
            <person name="Goeker M."/>
        </authorList>
    </citation>
    <scope>NUCLEOTIDE SEQUENCE [LARGE SCALE GENOMIC DNA]</scope>
    <source>
        <strain evidence="2 3">DSM 45775</strain>
    </source>
</reference>
<dbReference type="SUPFAM" id="SSF160904">
    <property type="entry name" value="Jann2411-like"/>
    <property type="match status" value="1"/>
</dbReference>